<feature type="active site" evidence="11">
    <location>
        <position position="310"/>
    </location>
</feature>
<dbReference type="SMART" id="SM00710">
    <property type="entry name" value="PbH1"/>
    <property type="match status" value="4"/>
</dbReference>
<comment type="caution">
    <text evidence="14">The sequence shown here is derived from an EMBL/GenBank/DDBJ whole genome shotgun (WGS) entry which is preliminary data.</text>
</comment>
<comment type="catalytic activity">
    <reaction evidence="10">
        <text>(1,4-alpha-D-galacturonosyl)n+m + H2O = (1,4-alpha-D-galacturonosyl)n + (1,4-alpha-D-galacturonosyl)m.</text>
        <dbReference type="EC" id="3.2.1.15"/>
    </reaction>
</comment>
<dbReference type="InParanoid" id="A0A2P5F1R0"/>
<evidence type="ECO:0000256" key="2">
    <source>
        <dbReference type="ARBA" id="ARBA00008834"/>
    </source>
</evidence>
<dbReference type="Gene3D" id="2.160.20.10">
    <property type="entry name" value="Single-stranded right-handed beta-helix, Pectin lyase-like"/>
    <property type="match status" value="1"/>
</dbReference>
<dbReference type="InterPro" id="IPR012334">
    <property type="entry name" value="Pectin_lyas_fold"/>
</dbReference>
<dbReference type="STRING" id="63057.A0A2P5F1R0"/>
<dbReference type="GO" id="GO:0009830">
    <property type="term" value="P:cell wall modification involved in abscission"/>
    <property type="evidence" value="ECO:0007669"/>
    <property type="project" value="UniProtKB-ARBA"/>
</dbReference>
<dbReference type="PROSITE" id="PS00502">
    <property type="entry name" value="POLYGALACTURONASE"/>
    <property type="match status" value="1"/>
</dbReference>
<evidence type="ECO:0000256" key="10">
    <source>
        <dbReference type="ARBA" id="ARBA00034074"/>
    </source>
</evidence>
<evidence type="ECO:0000256" key="12">
    <source>
        <dbReference type="RuleBase" id="RU361169"/>
    </source>
</evidence>
<evidence type="ECO:0000256" key="8">
    <source>
        <dbReference type="ARBA" id="ARBA00023295"/>
    </source>
</evidence>
<evidence type="ECO:0000256" key="1">
    <source>
        <dbReference type="ARBA" id="ARBA00004191"/>
    </source>
</evidence>
<keyword evidence="6 13" id="KW-0732">Signal</keyword>
<accession>A0A2P5F1R0</accession>
<keyword evidence="8 12" id="KW-0326">Glycosidase</keyword>
<evidence type="ECO:0000256" key="9">
    <source>
        <dbReference type="ARBA" id="ARBA00023316"/>
    </source>
</evidence>
<dbReference type="OrthoDB" id="187139at2759"/>
<keyword evidence="7 12" id="KW-0378">Hydrolase</keyword>
<name>A0A2P5F1R0_TREOI</name>
<comment type="subcellular location">
    <subcellularLocation>
        <location evidence="1">Secreted</location>
        <location evidence="1">Cell wall</location>
    </subcellularLocation>
</comment>
<dbReference type="InterPro" id="IPR000743">
    <property type="entry name" value="Glyco_hydro_28"/>
</dbReference>
<keyword evidence="4" id="KW-0134">Cell wall</keyword>
<sequence length="464" mass="50348">MAFQRRFLSFFIVVILSSLIVSCEMSKLEEVVKLHDHHILVEETSENDFLQQAYPSYFGMVEDGKFKGLIKERTDILSLEKVGGAPTSVKMVNVKNFGAKGDGNDDTEAFEKAWEAACSSKGGAVMVVPEGNTYLLKPIRFSGPCKSKNVIVQILGTIKASDDQSDYKKDGRHWLRFDRVAGLVVEGGGTINGNGEIWWQNSCKINKDLPCKDAPTALTFYNCKNLVVKNLNIQDSQQIHLSFERCVNVQASNLSVTAPEKSPNTDGIHVTNTQNIQISNSVIGTGDDCISIVSGSQNVQATDITCGPGHGISIGSLGAKYSEAYVSGITVNRAKLIGTTNGARIKTWQGGSGTATDITFENIEMENVANPIIIDQNYCDQKNPCSKQEKAVQVKNVLYKSISGTSASQVAIKFDCSSTFPCQGIVLQDIDLKLQGKEGEQEEAKAVCSNVKVSNIGTVSPQCY</sequence>
<dbReference type="InterPro" id="IPR011050">
    <property type="entry name" value="Pectin_lyase_fold/virulence"/>
</dbReference>
<evidence type="ECO:0000256" key="3">
    <source>
        <dbReference type="ARBA" id="ARBA00012736"/>
    </source>
</evidence>
<evidence type="ECO:0000313" key="14">
    <source>
        <dbReference type="EMBL" id="PON91721.1"/>
    </source>
</evidence>
<proteinExistence type="inferred from homology"/>
<evidence type="ECO:0000256" key="7">
    <source>
        <dbReference type="ARBA" id="ARBA00022801"/>
    </source>
</evidence>
<feature type="signal peptide" evidence="13">
    <location>
        <begin position="1"/>
        <end position="22"/>
    </location>
</feature>
<dbReference type="PANTHER" id="PTHR31375">
    <property type="match status" value="1"/>
</dbReference>
<keyword evidence="15" id="KW-1185">Reference proteome</keyword>
<protein>
    <recommendedName>
        <fullName evidence="3">endo-polygalacturonase</fullName>
        <ecNumber evidence="3">3.2.1.15</ecNumber>
    </recommendedName>
</protein>
<evidence type="ECO:0000313" key="15">
    <source>
        <dbReference type="Proteomes" id="UP000237000"/>
    </source>
</evidence>
<feature type="chain" id="PRO_5015138502" description="endo-polygalacturonase" evidence="13">
    <location>
        <begin position="23"/>
        <end position="464"/>
    </location>
</feature>
<dbReference type="EC" id="3.2.1.15" evidence="3"/>
<dbReference type="GO" id="GO:0010047">
    <property type="term" value="P:fruit dehiscence"/>
    <property type="evidence" value="ECO:0007669"/>
    <property type="project" value="UniProtKB-ARBA"/>
</dbReference>
<gene>
    <name evidence="14" type="ORF">TorRG33x02_125520</name>
</gene>
<evidence type="ECO:0000256" key="4">
    <source>
        <dbReference type="ARBA" id="ARBA00022512"/>
    </source>
</evidence>
<comment type="similarity">
    <text evidence="2 12">Belongs to the glycosyl hydrolase 28 family.</text>
</comment>
<evidence type="ECO:0000256" key="11">
    <source>
        <dbReference type="PROSITE-ProRule" id="PRU10052"/>
    </source>
</evidence>
<dbReference type="GO" id="GO:0009901">
    <property type="term" value="P:anther dehiscence"/>
    <property type="evidence" value="ECO:0007669"/>
    <property type="project" value="UniProtKB-ARBA"/>
</dbReference>
<evidence type="ECO:0000256" key="5">
    <source>
        <dbReference type="ARBA" id="ARBA00022525"/>
    </source>
</evidence>
<dbReference type="InterPro" id="IPR006626">
    <property type="entry name" value="PbH1"/>
</dbReference>
<dbReference type="EMBL" id="JXTC01000072">
    <property type="protein sequence ID" value="PON91721.1"/>
    <property type="molecule type" value="Genomic_DNA"/>
</dbReference>
<keyword evidence="5" id="KW-0964">Secreted</keyword>
<reference evidence="15" key="1">
    <citation type="submission" date="2016-06" db="EMBL/GenBank/DDBJ databases">
        <title>Parallel loss of symbiosis genes in relatives of nitrogen-fixing non-legume Parasponia.</title>
        <authorList>
            <person name="Van Velzen R."/>
            <person name="Holmer R."/>
            <person name="Bu F."/>
            <person name="Rutten L."/>
            <person name="Van Zeijl A."/>
            <person name="Liu W."/>
            <person name="Santuari L."/>
            <person name="Cao Q."/>
            <person name="Sharma T."/>
            <person name="Shen D."/>
            <person name="Roswanjaya Y."/>
            <person name="Wardhani T."/>
            <person name="Kalhor M.S."/>
            <person name="Jansen J."/>
            <person name="Van den Hoogen J."/>
            <person name="Gungor B."/>
            <person name="Hartog M."/>
            <person name="Hontelez J."/>
            <person name="Verver J."/>
            <person name="Yang W.-C."/>
            <person name="Schijlen E."/>
            <person name="Repin R."/>
            <person name="Schilthuizen M."/>
            <person name="Schranz E."/>
            <person name="Heidstra R."/>
            <person name="Miyata K."/>
            <person name="Fedorova E."/>
            <person name="Kohlen W."/>
            <person name="Bisseling T."/>
            <person name="Smit S."/>
            <person name="Geurts R."/>
        </authorList>
    </citation>
    <scope>NUCLEOTIDE SEQUENCE [LARGE SCALE GENOMIC DNA]</scope>
    <source>
        <strain evidence="15">cv. RG33-2</strain>
    </source>
</reference>
<organism evidence="14 15">
    <name type="scientific">Trema orientale</name>
    <name type="common">Charcoal tree</name>
    <name type="synonym">Celtis orientalis</name>
    <dbReference type="NCBI Taxonomy" id="63057"/>
    <lineage>
        <taxon>Eukaryota</taxon>
        <taxon>Viridiplantae</taxon>
        <taxon>Streptophyta</taxon>
        <taxon>Embryophyta</taxon>
        <taxon>Tracheophyta</taxon>
        <taxon>Spermatophyta</taxon>
        <taxon>Magnoliopsida</taxon>
        <taxon>eudicotyledons</taxon>
        <taxon>Gunneridae</taxon>
        <taxon>Pentapetalae</taxon>
        <taxon>rosids</taxon>
        <taxon>fabids</taxon>
        <taxon>Rosales</taxon>
        <taxon>Cannabaceae</taxon>
        <taxon>Trema</taxon>
    </lineage>
</organism>
<dbReference type="Proteomes" id="UP000237000">
    <property type="component" value="Unassembled WGS sequence"/>
</dbReference>
<dbReference type="PROSITE" id="PS51257">
    <property type="entry name" value="PROKAR_LIPOPROTEIN"/>
    <property type="match status" value="1"/>
</dbReference>
<keyword evidence="9" id="KW-0961">Cell wall biogenesis/degradation</keyword>
<evidence type="ECO:0000256" key="6">
    <source>
        <dbReference type="ARBA" id="ARBA00022729"/>
    </source>
</evidence>
<dbReference type="SUPFAM" id="SSF51126">
    <property type="entry name" value="Pectin lyase-like"/>
    <property type="match status" value="1"/>
</dbReference>
<dbReference type="Pfam" id="PF00295">
    <property type="entry name" value="Glyco_hydro_28"/>
    <property type="match status" value="1"/>
</dbReference>
<dbReference type="FunFam" id="2.160.20.10:FF:000028">
    <property type="entry name" value="Polygalacturonase QRT2"/>
    <property type="match status" value="1"/>
</dbReference>
<dbReference type="GO" id="GO:0004650">
    <property type="term" value="F:polygalacturonase activity"/>
    <property type="evidence" value="ECO:0007669"/>
    <property type="project" value="UniProtKB-EC"/>
</dbReference>
<evidence type="ECO:0000256" key="13">
    <source>
        <dbReference type="SAM" id="SignalP"/>
    </source>
</evidence>
<dbReference type="AlphaFoldDB" id="A0A2P5F1R0"/>
<dbReference type="FunCoup" id="A0A2P5F1R0">
    <property type="interactions" value="69"/>
</dbReference>
<dbReference type="GO" id="GO:0005975">
    <property type="term" value="P:carbohydrate metabolic process"/>
    <property type="evidence" value="ECO:0007669"/>
    <property type="project" value="InterPro"/>
</dbReference>